<dbReference type="AlphaFoldDB" id="A0AAW0SYC6"/>
<dbReference type="GO" id="GO:0043291">
    <property type="term" value="C:RAVE complex"/>
    <property type="evidence" value="ECO:0007669"/>
    <property type="project" value="TreeGrafter"/>
</dbReference>
<dbReference type="GO" id="GO:0007035">
    <property type="term" value="P:vacuolar acidification"/>
    <property type="evidence" value="ECO:0007669"/>
    <property type="project" value="TreeGrafter"/>
</dbReference>
<evidence type="ECO:0008006" key="5">
    <source>
        <dbReference type="Google" id="ProtNLM"/>
    </source>
</evidence>
<evidence type="ECO:0000313" key="4">
    <source>
        <dbReference type="Proteomes" id="UP001487740"/>
    </source>
</evidence>
<dbReference type="InterPro" id="IPR052208">
    <property type="entry name" value="DmX-like/RAVE_component"/>
</dbReference>
<evidence type="ECO:0000313" key="3">
    <source>
        <dbReference type="EMBL" id="KAK8379697.1"/>
    </source>
</evidence>
<dbReference type="InterPro" id="IPR036322">
    <property type="entry name" value="WD40_repeat_dom_sf"/>
</dbReference>
<dbReference type="EMBL" id="JARAKH010000043">
    <property type="protein sequence ID" value="KAK8379697.1"/>
    <property type="molecule type" value="Genomic_DNA"/>
</dbReference>
<feature type="compositionally biased region" description="Basic and acidic residues" evidence="2">
    <location>
        <begin position="23"/>
        <end position="33"/>
    </location>
</feature>
<dbReference type="PROSITE" id="PS50082">
    <property type="entry name" value="WD_REPEATS_2"/>
    <property type="match status" value="1"/>
</dbReference>
<accession>A0AAW0SYC6</accession>
<gene>
    <name evidence="3" type="ORF">O3P69_019588</name>
</gene>
<dbReference type="Gene3D" id="2.130.10.10">
    <property type="entry name" value="YVTN repeat-like/Quinoprotein amine dehydrogenase"/>
    <property type="match status" value="2"/>
</dbReference>
<keyword evidence="1" id="KW-0853">WD repeat</keyword>
<organism evidence="3 4">
    <name type="scientific">Scylla paramamosain</name>
    <name type="common">Mud crab</name>
    <dbReference type="NCBI Taxonomy" id="85552"/>
    <lineage>
        <taxon>Eukaryota</taxon>
        <taxon>Metazoa</taxon>
        <taxon>Ecdysozoa</taxon>
        <taxon>Arthropoda</taxon>
        <taxon>Crustacea</taxon>
        <taxon>Multicrustacea</taxon>
        <taxon>Malacostraca</taxon>
        <taxon>Eumalacostraca</taxon>
        <taxon>Eucarida</taxon>
        <taxon>Decapoda</taxon>
        <taxon>Pleocyemata</taxon>
        <taxon>Brachyura</taxon>
        <taxon>Eubrachyura</taxon>
        <taxon>Portunoidea</taxon>
        <taxon>Portunidae</taxon>
        <taxon>Portuninae</taxon>
        <taxon>Scylla</taxon>
    </lineage>
</organism>
<comment type="caution">
    <text evidence="3">The sequence shown here is derived from an EMBL/GenBank/DDBJ whole genome shotgun (WGS) entry which is preliminary data.</text>
</comment>
<dbReference type="Proteomes" id="UP001487740">
    <property type="component" value="Unassembled WGS sequence"/>
</dbReference>
<sequence length="480" mass="52120">MTQLVISVMGWMGLARLTGDPRGGGESHQDHSEGGGTTSDGAATTPAPPPAPPTLEPVRIIHKDQDSITAFCINKVNPGLVSVATVKEVQELDISLLLEHPSWLTNECELDVLALNKEPDSVPSSNFLVIQTPMDKTILEPSKTGLDGNLSSSSSINFSGMGGPAMGQTGRGTNVLKELKGIPGASNPRFCRFVWERSRHYLRPLLSHRVEGTRRMTSHPVLPLYLVGCQDGSVVVREWHHHTAVARPRPGGTFAKVARVRFNQQGSKFGVVDGDGNLSLYQLGLSSSVSKPFYSHQCHSKHGSDFVFLGSSSLLATAGQSSEHKNVALWDTLLPQRKANVVSWLCHESGASSLLYAPHHQLLLSAGKKGAVCIFDIRQRTLRHRFQAHDSAIKCMALDHSEEFFCTGSADGDIKVWGLGVHNLIYNLSGEHSKSTLFKNLSQGVTQLYLDSSNRLFSCGADGSIKLRQLPERDLSATHL</sequence>
<evidence type="ECO:0000256" key="1">
    <source>
        <dbReference type="PROSITE-ProRule" id="PRU00221"/>
    </source>
</evidence>
<feature type="region of interest" description="Disordered" evidence="2">
    <location>
        <begin position="17"/>
        <end position="54"/>
    </location>
</feature>
<dbReference type="Pfam" id="PF00400">
    <property type="entry name" value="WD40"/>
    <property type="match status" value="1"/>
</dbReference>
<proteinExistence type="predicted"/>
<dbReference type="PANTHER" id="PTHR13950:SF9">
    <property type="entry name" value="RABCONNECTIN-3A"/>
    <property type="match status" value="1"/>
</dbReference>
<evidence type="ECO:0000256" key="2">
    <source>
        <dbReference type="SAM" id="MobiDB-lite"/>
    </source>
</evidence>
<feature type="repeat" description="WD" evidence="1">
    <location>
        <begin position="386"/>
        <end position="419"/>
    </location>
</feature>
<dbReference type="InterPro" id="IPR015943">
    <property type="entry name" value="WD40/YVTN_repeat-like_dom_sf"/>
</dbReference>
<dbReference type="FunFam" id="2.130.10.10:FF:000651">
    <property type="entry name" value="RaBConnectin related"/>
    <property type="match status" value="1"/>
</dbReference>
<dbReference type="PROSITE" id="PS50294">
    <property type="entry name" value="WD_REPEATS_REGION"/>
    <property type="match status" value="1"/>
</dbReference>
<dbReference type="SMART" id="SM00320">
    <property type="entry name" value="WD40"/>
    <property type="match status" value="6"/>
</dbReference>
<dbReference type="InterPro" id="IPR001680">
    <property type="entry name" value="WD40_rpt"/>
</dbReference>
<protein>
    <recommendedName>
        <fullName evidence="5">DmX-like protein 2</fullName>
    </recommendedName>
</protein>
<keyword evidence="4" id="KW-1185">Reference proteome</keyword>
<name>A0AAW0SYC6_SCYPA</name>
<reference evidence="3 4" key="1">
    <citation type="submission" date="2023-03" db="EMBL/GenBank/DDBJ databases">
        <title>High-quality genome of Scylla paramamosain provides insights in environmental adaptation.</title>
        <authorList>
            <person name="Zhang L."/>
        </authorList>
    </citation>
    <scope>NUCLEOTIDE SEQUENCE [LARGE SCALE GENOMIC DNA]</scope>
    <source>
        <strain evidence="3">LZ_2023a</strain>
        <tissue evidence="3">Muscle</tissue>
    </source>
</reference>
<dbReference type="SUPFAM" id="SSF50978">
    <property type="entry name" value="WD40 repeat-like"/>
    <property type="match status" value="1"/>
</dbReference>
<dbReference type="PANTHER" id="PTHR13950">
    <property type="entry name" value="RABCONNECTIN-RELATED"/>
    <property type="match status" value="1"/>
</dbReference>